<dbReference type="Proteomes" id="UP000271374">
    <property type="component" value="Unassembled WGS sequence"/>
</dbReference>
<feature type="transmembrane region" description="Helical" evidence="1">
    <location>
        <begin position="52"/>
        <end position="68"/>
    </location>
</feature>
<dbReference type="InterPro" id="IPR014617">
    <property type="entry name" value="YphA_Bacsu"/>
</dbReference>
<evidence type="ECO:0000313" key="2">
    <source>
        <dbReference type="EMBL" id="RTR30423.1"/>
    </source>
</evidence>
<keyword evidence="3" id="KW-1185">Reference proteome</keyword>
<sequence length="201" mass="23906">MEGFFFYWLFWMFWIMATFFMEKNQLRLKISIGILLALTLSTFSFTFWEIEISYNSLFLLITFFVWIARQSFKRGSYMLITSFILMLSYTVFQLFELFDPVWLIFDRTIMLSLLMTYLSILLHNKVEVRVLSLVSGAILGDILYSFILRKFTFPHSVGDYAFLDVVSISIALLLIASGFKKLSIYFESHFKQFEREKQKQS</sequence>
<reference evidence="2 3" key="1">
    <citation type="submission" date="2018-12" db="EMBL/GenBank/DDBJ databases">
        <title>Bacillus yapensis draft genome sequence.</title>
        <authorList>
            <person name="Yu L."/>
            <person name="Xu X."/>
            <person name="Tang X."/>
        </authorList>
    </citation>
    <scope>NUCLEOTIDE SEQUENCE [LARGE SCALE GENOMIC DNA]</scope>
    <source>
        <strain evidence="2 3">XXST-01</strain>
    </source>
</reference>
<dbReference type="AlphaFoldDB" id="A0A3S0IDY1"/>
<comment type="caution">
    <text evidence="2">The sequence shown here is derived from an EMBL/GenBank/DDBJ whole genome shotgun (WGS) entry which is preliminary data.</text>
</comment>
<feature type="transmembrane region" description="Helical" evidence="1">
    <location>
        <begin position="130"/>
        <end position="148"/>
    </location>
</feature>
<feature type="transmembrane region" description="Helical" evidence="1">
    <location>
        <begin position="160"/>
        <end position="179"/>
    </location>
</feature>
<accession>A0A3S0IDY1</accession>
<dbReference type="Pfam" id="PF24124">
    <property type="entry name" value="YphA"/>
    <property type="match status" value="1"/>
</dbReference>
<keyword evidence="1" id="KW-0812">Transmembrane</keyword>
<feature type="transmembrane region" description="Helical" evidence="1">
    <location>
        <begin position="28"/>
        <end position="46"/>
    </location>
</feature>
<name>A0A3S0IDY1_9BACI</name>
<dbReference type="RefSeq" id="WP_126409096.1">
    <property type="nucleotide sequence ID" value="NZ_RXNT01000010.1"/>
</dbReference>
<feature type="transmembrane region" description="Helical" evidence="1">
    <location>
        <begin position="101"/>
        <end position="123"/>
    </location>
</feature>
<dbReference type="OrthoDB" id="2965169at2"/>
<feature type="transmembrane region" description="Helical" evidence="1">
    <location>
        <begin position="75"/>
        <end position="95"/>
    </location>
</feature>
<keyword evidence="1" id="KW-0472">Membrane</keyword>
<evidence type="ECO:0000256" key="1">
    <source>
        <dbReference type="SAM" id="Phobius"/>
    </source>
</evidence>
<organism evidence="2 3">
    <name type="scientific">Bacillus yapensis</name>
    <dbReference type="NCBI Taxonomy" id="2492960"/>
    <lineage>
        <taxon>Bacteria</taxon>
        <taxon>Bacillati</taxon>
        <taxon>Bacillota</taxon>
        <taxon>Bacilli</taxon>
        <taxon>Bacillales</taxon>
        <taxon>Bacillaceae</taxon>
        <taxon>Bacillus</taxon>
    </lineage>
</organism>
<proteinExistence type="predicted"/>
<gene>
    <name evidence="2" type="ORF">EKG37_13035</name>
</gene>
<keyword evidence="1" id="KW-1133">Transmembrane helix</keyword>
<protein>
    <submittedName>
        <fullName evidence="2">Uncharacterized protein</fullName>
    </submittedName>
</protein>
<dbReference type="PIRSF" id="PIRSF036710">
    <property type="entry name" value="YphA_Bacsu"/>
    <property type="match status" value="1"/>
</dbReference>
<dbReference type="EMBL" id="RXNT01000010">
    <property type="protein sequence ID" value="RTR30423.1"/>
    <property type="molecule type" value="Genomic_DNA"/>
</dbReference>
<evidence type="ECO:0000313" key="3">
    <source>
        <dbReference type="Proteomes" id="UP000271374"/>
    </source>
</evidence>
<feature type="transmembrane region" description="Helical" evidence="1">
    <location>
        <begin position="6"/>
        <end position="21"/>
    </location>
</feature>